<dbReference type="FunFam" id="3.20.20.140:FF:000091">
    <property type="entry name" value="Probable adenosine deaminase"/>
    <property type="match status" value="2"/>
</dbReference>
<evidence type="ECO:0000256" key="6">
    <source>
        <dbReference type="ARBA" id="ARBA00022833"/>
    </source>
</evidence>
<dbReference type="GeneID" id="10501024"/>
<dbReference type="InterPro" id="IPR001365">
    <property type="entry name" value="A_deaminase_dom"/>
</dbReference>
<keyword evidence="9" id="KW-1185">Reference proteome</keyword>
<dbReference type="FunCoup" id="F0ZIH8">
    <property type="interactions" value="42"/>
</dbReference>
<dbReference type="OMA" id="FYEMCED"/>
<protein>
    <recommendedName>
        <fullName evidence="3">adenosine deaminase</fullName>
        <ecNumber evidence="3">3.5.4.4</ecNumber>
    </recommendedName>
</protein>
<name>F0ZIH8_DICPU</name>
<feature type="domain" description="Adenosine deaminase" evidence="7">
    <location>
        <begin position="22"/>
        <end position="344"/>
    </location>
</feature>
<comment type="similarity">
    <text evidence="2">Belongs to the metallo-dependent hydrolases superfamily. Adenosine and AMP deaminases family.</text>
</comment>
<dbReference type="EMBL" id="GL871032">
    <property type="protein sequence ID" value="EGC36265.1"/>
    <property type="molecule type" value="Genomic_DNA"/>
</dbReference>
<accession>F0ZIH8</accession>
<dbReference type="Gene3D" id="3.20.20.140">
    <property type="entry name" value="Metal-dependent hydrolases"/>
    <property type="match status" value="2"/>
</dbReference>
<reference evidence="9" key="1">
    <citation type="journal article" date="2011" name="Genome Biol.">
        <title>Comparative genomics of the social amoebae Dictyostelium discoideum and Dictyostelium purpureum.</title>
        <authorList>
            <consortium name="US DOE Joint Genome Institute (JGI-PGF)"/>
            <person name="Sucgang R."/>
            <person name="Kuo A."/>
            <person name="Tian X."/>
            <person name="Salerno W."/>
            <person name="Parikh A."/>
            <person name="Feasley C.L."/>
            <person name="Dalin E."/>
            <person name="Tu H."/>
            <person name="Huang E."/>
            <person name="Barry K."/>
            <person name="Lindquist E."/>
            <person name="Shapiro H."/>
            <person name="Bruce D."/>
            <person name="Schmutz J."/>
            <person name="Salamov A."/>
            <person name="Fey P."/>
            <person name="Gaudet P."/>
            <person name="Anjard C."/>
            <person name="Babu M.M."/>
            <person name="Basu S."/>
            <person name="Bushmanova Y."/>
            <person name="van der Wel H."/>
            <person name="Katoh-Kurasawa M."/>
            <person name="Dinh C."/>
            <person name="Coutinho P.M."/>
            <person name="Saito T."/>
            <person name="Elias M."/>
            <person name="Schaap P."/>
            <person name="Kay R.R."/>
            <person name="Henrissat B."/>
            <person name="Eichinger L."/>
            <person name="Rivero F."/>
            <person name="Putnam N.H."/>
            <person name="West C.M."/>
            <person name="Loomis W.F."/>
            <person name="Chisholm R.L."/>
            <person name="Shaulsky G."/>
            <person name="Strassmann J.E."/>
            <person name="Queller D.C."/>
            <person name="Kuspa A."/>
            <person name="Grigoriev I.V."/>
        </authorList>
    </citation>
    <scope>NUCLEOTIDE SEQUENCE [LARGE SCALE GENOMIC DNA]</scope>
    <source>
        <strain evidence="9">QSDP1</strain>
    </source>
</reference>
<keyword evidence="4" id="KW-0479">Metal-binding</keyword>
<evidence type="ECO:0000313" key="9">
    <source>
        <dbReference type="Proteomes" id="UP000001064"/>
    </source>
</evidence>
<dbReference type="STRING" id="5786.F0ZIH8"/>
<dbReference type="Pfam" id="PF00962">
    <property type="entry name" value="A_deaminase"/>
    <property type="match status" value="2"/>
</dbReference>
<dbReference type="RefSeq" id="XP_003287211.1">
    <property type="nucleotide sequence ID" value="XM_003287163.1"/>
</dbReference>
<dbReference type="OrthoDB" id="272271at2759"/>
<dbReference type="GO" id="GO:0043103">
    <property type="term" value="P:hypoxanthine salvage"/>
    <property type="evidence" value="ECO:0000318"/>
    <property type="project" value="GO_Central"/>
</dbReference>
<comment type="cofactor">
    <cofactor evidence="1">
        <name>Zn(2+)</name>
        <dbReference type="ChEBI" id="CHEBI:29105"/>
    </cofactor>
</comment>
<dbReference type="GO" id="GO:0004000">
    <property type="term" value="F:adenosine deaminase activity"/>
    <property type="evidence" value="ECO:0000318"/>
    <property type="project" value="GO_Central"/>
</dbReference>
<organism evidence="8 9">
    <name type="scientific">Dictyostelium purpureum</name>
    <name type="common">Slime mold</name>
    <dbReference type="NCBI Taxonomy" id="5786"/>
    <lineage>
        <taxon>Eukaryota</taxon>
        <taxon>Amoebozoa</taxon>
        <taxon>Evosea</taxon>
        <taxon>Eumycetozoa</taxon>
        <taxon>Dictyostelia</taxon>
        <taxon>Dictyosteliales</taxon>
        <taxon>Dictyosteliaceae</taxon>
        <taxon>Dictyostelium</taxon>
    </lineage>
</organism>
<evidence type="ECO:0000256" key="2">
    <source>
        <dbReference type="ARBA" id="ARBA00006676"/>
    </source>
</evidence>
<feature type="domain" description="Adenosine deaminase" evidence="7">
    <location>
        <begin position="424"/>
        <end position="760"/>
    </location>
</feature>
<gene>
    <name evidence="8" type="ORF">DICPUDRAFT_54735</name>
</gene>
<evidence type="ECO:0000256" key="1">
    <source>
        <dbReference type="ARBA" id="ARBA00001947"/>
    </source>
</evidence>
<dbReference type="GO" id="GO:0060169">
    <property type="term" value="P:negative regulation of adenosine receptor signaling pathway"/>
    <property type="evidence" value="ECO:0000318"/>
    <property type="project" value="GO_Central"/>
</dbReference>
<dbReference type="InterPro" id="IPR006330">
    <property type="entry name" value="Ado/ade_deaminase"/>
</dbReference>
<dbReference type="PANTHER" id="PTHR11409">
    <property type="entry name" value="ADENOSINE DEAMINASE"/>
    <property type="match status" value="1"/>
</dbReference>
<dbReference type="SUPFAM" id="SSF51556">
    <property type="entry name" value="Metallo-dependent hydrolases"/>
    <property type="match status" value="2"/>
</dbReference>
<dbReference type="NCBIfam" id="TIGR01430">
    <property type="entry name" value="aden_deam"/>
    <property type="match status" value="1"/>
</dbReference>
<dbReference type="Proteomes" id="UP000001064">
    <property type="component" value="Unassembled WGS sequence"/>
</dbReference>
<evidence type="ECO:0000256" key="3">
    <source>
        <dbReference type="ARBA" id="ARBA00012784"/>
    </source>
</evidence>
<dbReference type="KEGG" id="dpp:DICPUDRAFT_54735"/>
<keyword evidence="5" id="KW-0378">Hydrolase</keyword>
<dbReference type="GO" id="GO:0005829">
    <property type="term" value="C:cytosol"/>
    <property type="evidence" value="ECO:0000318"/>
    <property type="project" value="GO_Central"/>
</dbReference>
<dbReference type="AlphaFoldDB" id="F0ZIH8"/>
<dbReference type="GO" id="GO:0006154">
    <property type="term" value="P:adenosine catabolic process"/>
    <property type="evidence" value="ECO:0000318"/>
    <property type="project" value="GO_Central"/>
</dbReference>
<sequence>MIPNKPDIQNKPITIDILKQIPKAELHRHLDGSIRISSLIELAKEQKVELPSYDVEELSKYILKDKDCKSLDHFLEAFQYTCKVLQHAYAITRVFYEMCEDAINDGVTYLEVRFSPILHTLNGLSLSEVMEAVCDGLAMAELNLSIKARVIVCGLRHLDPSVTKDLAEIAWRYRHKGVVAFDLAGSENQFPSKYHKEAFSIIRNKGINCTLHSGEDSDWTSVSDSLHYCGAHRIGHGIAIQQNEELLNFVSDRRVPIECCITSNVQIKALPTPGHHPIRKYFDRGAVVSLACDNVTMSNVTLSGEYKLAIDTFDFSVEETLRLVSYSFSSSFIDPPIKQNICRESIKKAIKIFQINGYCMNDIVKNRNYYFEEFGLDVELEINNNNKLEKSTTLNLPITNFSLGKDISSYLSRPVTLDLLKNLPKSDLHTRFDGSVSIEQMWFEMKQMGIDQLDTDASKNFKRKFGLQITNIDQFRSIIQNPHHTPETIQLSKQIMNTLLQNTDQINRAFDDIIKVAISDNIQYMELLIRPNSHIKKGLGKEQVLQLIIDNKNKWEATGKIKIGIVVFSSSSSDDPIETLANAKLAIENKSNGVVGFGIFGKEPILPNEIKHFSKTFNLLKESYFNLVQFNTNIESIISTLHEAGANRLSGAFLAHKIPRLMSYLGAYRIPVEISLTDKLKSFTNDLSFTTPIRHLLDNKVPVVICSFRSSLYKFTRSEMLYEIVKNGQLDIKHVIALLKNPFAHNFQSKESRSELVDKFNQLSKNYLDSINYDYKNIFI</sequence>
<dbReference type="PANTHER" id="PTHR11409:SF43">
    <property type="entry name" value="ADENOSINE DEAMINASE"/>
    <property type="match status" value="1"/>
</dbReference>
<dbReference type="GO" id="GO:0046872">
    <property type="term" value="F:metal ion binding"/>
    <property type="evidence" value="ECO:0007669"/>
    <property type="project" value="UniProtKB-KW"/>
</dbReference>
<dbReference type="GO" id="GO:0009897">
    <property type="term" value="C:external side of plasma membrane"/>
    <property type="evidence" value="ECO:0000318"/>
    <property type="project" value="GO_Central"/>
</dbReference>
<keyword evidence="6" id="KW-0862">Zinc</keyword>
<evidence type="ECO:0000313" key="8">
    <source>
        <dbReference type="EMBL" id="EGC36265.1"/>
    </source>
</evidence>
<dbReference type="EC" id="3.5.4.4" evidence="3"/>
<evidence type="ECO:0000259" key="7">
    <source>
        <dbReference type="Pfam" id="PF00962"/>
    </source>
</evidence>
<dbReference type="GO" id="GO:0046103">
    <property type="term" value="P:inosine biosynthetic process"/>
    <property type="evidence" value="ECO:0000318"/>
    <property type="project" value="GO_Central"/>
</dbReference>
<dbReference type="InParanoid" id="F0ZIH8"/>
<dbReference type="InterPro" id="IPR032466">
    <property type="entry name" value="Metal_Hydrolase"/>
</dbReference>
<evidence type="ECO:0000256" key="5">
    <source>
        <dbReference type="ARBA" id="ARBA00022801"/>
    </source>
</evidence>
<dbReference type="eggNOG" id="KOG1097">
    <property type="taxonomic scope" value="Eukaryota"/>
</dbReference>
<dbReference type="VEuPathDB" id="AmoebaDB:DICPUDRAFT_54735"/>
<evidence type="ECO:0000256" key="4">
    <source>
        <dbReference type="ARBA" id="ARBA00022723"/>
    </source>
</evidence>
<proteinExistence type="inferred from homology"/>